<gene>
    <name evidence="1" type="ORF">HK097_003860</name>
</gene>
<comment type="caution">
    <text evidence="1">The sequence shown here is derived from an EMBL/GenBank/DDBJ whole genome shotgun (WGS) entry which is preliminary data.</text>
</comment>
<dbReference type="AlphaFoldDB" id="A0AAD5WX01"/>
<proteinExistence type="predicted"/>
<accession>A0AAD5WX01</accession>
<feature type="non-terminal residue" evidence="1">
    <location>
        <position position="358"/>
    </location>
</feature>
<dbReference type="Proteomes" id="UP001212841">
    <property type="component" value="Unassembled WGS sequence"/>
</dbReference>
<evidence type="ECO:0000313" key="2">
    <source>
        <dbReference type="Proteomes" id="UP001212841"/>
    </source>
</evidence>
<organism evidence="1 2">
    <name type="scientific">Rhizophlyctis rosea</name>
    <dbReference type="NCBI Taxonomy" id="64517"/>
    <lineage>
        <taxon>Eukaryota</taxon>
        <taxon>Fungi</taxon>
        <taxon>Fungi incertae sedis</taxon>
        <taxon>Chytridiomycota</taxon>
        <taxon>Chytridiomycota incertae sedis</taxon>
        <taxon>Chytridiomycetes</taxon>
        <taxon>Rhizophlyctidales</taxon>
        <taxon>Rhizophlyctidaceae</taxon>
        <taxon>Rhizophlyctis</taxon>
    </lineage>
</organism>
<keyword evidence="2" id="KW-1185">Reference proteome</keyword>
<evidence type="ECO:0000313" key="1">
    <source>
        <dbReference type="EMBL" id="KAJ3036354.1"/>
    </source>
</evidence>
<name>A0AAD5WX01_9FUNG</name>
<dbReference type="EMBL" id="JADGJD010001947">
    <property type="protein sequence ID" value="KAJ3036354.1"/>
    <property type="molecule type" value="Genomic_DNA"/>
</dbReference>
<sequence>MPATLISTKLLKDTILRISTVVAEYIRKVNVRVVLVLDEIQDIAKIPDLDTVRAASVQLYELQELFGSGIFMIATGSSLFVPHLFQKTLPASQHIYFAGHTAFQSAQWDKLTAMHYYPIFRQTDFTVAVKSMVNPQAVDYRSADWSLEGLISGGGSELAGGGGGVVVMDVEGGISDSEDEGVAPETLEIRDEMLSMLFALSGGVMRQLDHHVQQLRMLAREKPELPMPSVDARKESIRTDVELSRKEIDAQPQLLQIYDAIFDKLMPLLSRCLDNDAVIFNDSVCDLFQIKMGGSSLTPGDIVDRLKDAEGALRDFLTLLSYTPTIRRHLLTTRLLSEKDQTTLMKSLTSWDRSYLSG</sequence>
<reference evidence="1" key="1">
    <citation type="submission" date="2020-05" db="EMBL/GenBank/DDBJ databases">
        <title>Phylogenomic resolution of chytrid fungi.</title>
        <authorList>
            <person name="Stajich J.E."/>
            <person name="Amses K."/>
            <person name="Simmons R."/>
            <person name="Seto K."/>
            <person name="Myers J."/>
            <person name="Bonds A."/>
            <person name="Quandt C.A."/>
            <person name="Barry K."/>
            <person name="Liu P."/>
            <person name="Grigoriev I."/>
            <person name="Longcore J.E."/>
            <person name="James T.Y."/>
        </authorList>
    </citation>
    <scope>NUCLEOTIDE SEQUENCE</scope>
    <source>
        <strain evidence="1">JEL0318</strain>
    </source>
</reference>
<protein>
    <submittedName>
        <fullName evidence="1">Uncharacterized protein</fullName>
    </submittedName>
</protein>